<evidence type="ECO:0000259" key="1">
    <source>
        <dbReference type="Pfam" id="PF00501"/>
    </source>
</evidence>
<dbReference type="EMBL" id="GL377640">
    <property type="protein sequence ID" value="EFJ12234.1"/>
    <property type="molecule type" value="Genomic_DNA"/>
</dbReference>
<dbReference type="PROSITE" id="PS00455">
    <property type="entry name" value="AMP_BINDING"/>
    <property type="match status" value="1"/>
</dbReference>
<dbReference type="PANTHER" id="PTHR22754">
    <property type="entry name" value="DISCO-INTERACTING PROTEIN 2 DIP2 -RELATED"/>
    <property type="match status" value="1"/>
</dbReference>
<dbReference type="Gene3D" id="3.30.300.30">
    <property type="match status" value="1"/>
</dbReference>
<accession>D8STN3</accession>
<keyword evidence="3" id="KW-1185">Reference proteome</keyword>
<dbReference type="eggNOG" id="KOG3628">
    <property type="taxonomic scope" value="Eukaryota"/>
</dbReference>
<dbReference type="InterPro" id="IPR020845">
    <property type="entry name" value="AMP-binding_CS"/>
</dbReference>
<organism evidence="3">
    <name type="scientific">Selaginella moellendorffii</name>
    <name type="common">Spikemoss</name>
    <dbReference type="NCBI Taxonomy" id="88036"/>
    <lineage>
        <taxon>Eukaryota</taxon>
        <taxon>Viridiplantae</taxon>
        <taxon>Streptophyta</taxon>
        <taxon>Embryophyta</taxon>
        <taxon>Tracheophyta</taxon>
        <taxon>Lycopodiopsida</taxon>
        <taxon>Selaginellales</taxon>
        <taxon>Selaginellaceae</taxon>
        <taxon>Selaginella</taxon>
    </lineage>
</organism>
<dbReference type="InterPro" id="IPR045851">
    <property type="entry name" value="AMP-bd_C_sf"/>
</dbReference>
<dbReference type="PANTHER" id="PTHR22754:SF40">
    <property type="entry name" value="OS01G0636300 PROTEIN"/>
    <property type="match status" value="1"/>
</dbReference>
<protein>
    <recommendedName>
        <fullName evidence="1">AMP-dependent synthetase/ligase domain-containing protein</fullName>
    </recommendedName>
</protein>
<dbReference type="HOGENOM" id="CLU_000022_23_7_1"/>
<dbReference type="Gramene" id="EFJ12234">
    <property type="protein sequence ID" value="EFJ12234"/>
    <property type="gene ID" value="SELMODRAFT_124644"/>
</dbReference>
<dbReference type="AlphaFoldDB" id="D8STN3"/>
<feature type="domain" description="AMP-dependent synthetase/ligase" evidence="1">
    <location>
        <begin position="26"/>
        <end position="426"/>
    </location>
</feature>
<reference evidence="2 3" key="1">
    <citation type="journal article" date="2011" name="Science">
        <title>The Selaginella genome identifies genetic changes associated with the evolution of vascular plants.</title>
        <authorList>
            <person name="Banks J.A."/>
            <person name="Nishiyama T."/>
            <person name="Hasebe M."/>
            <person name="Bowman J.L."/>
            <person name="Gribskov M."/>
            <person name="dePamphilis C."/>
            <person name="Albert V.A."/>
            <person name="Aono N."/>
            <person name="Aoyama T."/>
            <person name="Ambrose B.A."/>
            <person name="Ashton N.W."/>
            <person name="Axtell M.J."/>
            <person name="Barker E."/>
            <person name="Barker M.S."/>
            <person name="Bennetzen J.L."/>
            <person name="Bonawitz N.D."/>
            <person name="Chapple C."/>
            <person name="Cheng C."/>
            <person name="Correa L.G."/>
            <person name="Dacre M."/>
            <person name="DeBarry J."/>
            <person name="Dreyer I."/>
            <person name="Elias M."/>
            <person name="Engstrom E.M."/>
            <person name="Estelle M."/>
            <person name="Feng L."/>
            <person name="Finet C."/>
            <person name="Floyd S.K."/>
            <person name="Frommer W.B."/>
            <person name="Fujita T."/>
            <person name="Gramzow L."/>
            <person name="Gutensohn M."/>
            <person name="Harholt J."/>
            <person name="Hattori M."/>
            <person name="Heyl A."/>
            <person name="Hirai T."/>
            <person name="Hiwatashi Y."/>
            <person name="Ishikawa M."/>
            <person name="Iwata M."/>
            <person name="Karol K.G."/>
            <person name="Koehler B."/>
            <person name="Kolukisaoglu U."/>
            <person name="Kubo M."/>
            <person name="Kurata T."/>
            <person name="Lalonde S."/>
            <person name="Li K."/>
            <person name="Li Y."/>
            <person name="Litt A."/>
            <person name="Lyons E."/>
            <person name="Manning G."/>
            <person name="Maruyama T."/>
            <person name="Michael T.P."/>
            <person name="Mikami K."/>
            <person name="Miyazaki S."/>
            <person name="Morinaga S."/>
            <person name="Murata T."/>
            <person name="Mueller-Roeber B."/>
            <person name="Nelson D.R."/>
            <person name="Obara M."/>
            <person name="Oguri Y."/>
            <person name="Olmstead R.G."/>
            <person name="Onodera N."/>
            <person name="Petersen B.L."/>
            <person name="Pils B."/>
            <person name="Prigge M."/>
            <person name="Rensing S.A."/>
            <person name="Riano-Pachon D.M."/>
            <person name="Roberts A.W."/>
            <person name="Sato Y."/>
            <person name="Scheller H.V."/>
            <person name="Schulz B."/>
            <person name="Schulz C."/>
            <person name="Shakirov E.V."/>
            <person name="Shibagaki N."/>
            <person name="Shinohara N."/>
            <person name="Shippen D.E."/>
            <person name="Soerensen I."/>
            <person name="Sotooka R."/>
            <person name="Sugimoto N."/>
            <person name="Sugita M."/>
            <person name="Sumikawa N."/>
            <person name="Tanurdzic M."/>
            <person name="Theissen G."/>
            <person name="Ulvskov P."/>
            <person name="Wakazuki S."/>
            <person name="Weng J.K."/>
            <person name="Willats W.W."/>
            <person name="Wipf D."/>
            <person name="Wolf P.G."/>
            <person name="Yang L."/>
            <person name="Zimmer A.D."/>
            <person name="Zhu Q."/>
            <person name="Mitros T."/>
            <person name="Hellsten U."/>
            <person name="Loque D."/>
            <person name="Otillar R."/>
            <person name="Salamov A."/>
            <person name="Schmutz J."/>
            <person name="Shapiro H."/>
            <person name="Lindquist E."/>
            <person name="Lucas S."/>
            <person name="Rokhsar D."/>
            <person name="Grigoriev I.V."/>
        </authorList>
    </citation>
    <scope>NUCLEOTIDE SEQUENCE [LARGE SCALE GENOMIC DNA]</scope>
</reference>
<dbReference type="STRING" id="88036.D8STN3"/>
<dbReference type="SUPFAM" id="SSF56801">
    <property type="entry name" value="Acetyl-CoA synthetase-like"/>
    <property type="match status" value="1"/>
</dbReference>
<proteinExistence type="predicted"/>
<dbReference type="KEGG" id="smo:SELMODRAFT_124644"/>
<dbReference type="InterPro" id="IPR042099">
    <property type="entry name" value="ANL_N_sf"/>
</dbReference>
<sequence length="607" mass="66653">MELNYDPIFPDCPVIDHCLSIWSRQAAFHSKPAFVWIDESSEEEEPAVLTYGLLDSLAAATSSWLIHVEGLKRGDRVVLLYPPGLDFISVIFGCQRAGIAVIPLVPPSASSNKTKSGKDIMEVILEASPVAFISPKSLSAQLDGSSAKAIAEYFNLRWIALEPDKIHSVSLESVDDDSYVRLSRAEDLFLIQYTSGSTGAPKPVMISAGAAAHNARAARRAYDLQPSSIIVSWLPLYHDCGLMFILLTITCGATSFLSSPFSFSKRPWLWLEMLSKFKATCTVVPAFALPLVESKLVQDNSFPDPKARHLQLDLSHLESLILVNEPILAASVSSFLKSFSRFALRKDSIAPSYGLAENSTFVCTAWKKSCDFPVYQELLPSGKISSAHDDLQEMNPRVVDPETSKEVPDGEEGEVWISSPSMGSGYVNDPALSSQTFQAKIHGSSDSFLRTGDTGVISHGFLFITGRIKDQLLLDGGRRKIHPQYLESTAFSFSPLLRPGCAVIFQARGENIVLIAETASGSIATPDAQAIASRIFVEILSKHEAPVWTIVLASPRSIPKPTSGKLRRSEARRMYLSGELRWIKRVSFRELLSLEESFPPIELRSSL</sequence>
<dbReference type="Gene3D" id="3.40.50.12780">
    <property type="entry name" value="N-terminal domain of ligase-like"/>
    <property type="match status" value="1"/>
</dbReference>
<dbReference type="OMA" id="VRRPQRW"/>
<evidence type="ECO:0000313" key="3">
    <source>
        <dbReference type="Proteomes" id="UP000001514"/>
    </source>
</evidence>
<evidence type="ECO:0000313" key="2">
    <source>
        <dbReference type="EMBL" id="EFJ12234.1"/>
    </source>
</evidence>
<dbReference type="InParanoid" id="D8STN3"/>
<dbReference type="InterPro" id="IPR000873">
    <property type="entry name" value="AMP-dep_synth/lig_dom"/>
</dbReference>
<name>D8STN3_SELML</name>
<gene>
    <name evidence="2" type="ORF">SELMODRAFT_124644</name>
</gene>
<dbReference type="Proteomes" id="UP000001514">
    <property type="component" value="Unassembled WGS sequence"/>
</dbReference>
<dbReference type="Pfam" id="PF00501">
    <property type="entry name" value="AMP-binding"/>
    <property type="match status" value="1"/>
</dbReference>